<comment type="pathway">
    <text evidence="1 8">Cofactor biosynthesis; tetrahydrofolate biosynthesis; 5,6,7,8-tetrahydrofolate from 7,8-dihydrofolate: step 1/1.</text>
</comment>
<comment type="similarity">
    <text evidence="2 8 9">Belongs to the dihydrofolate reductase family.</text>
</comment>
<evidence type="ECO:0000256" key="2">
    <source>
        <dbReference type="ARBA" id="ARBA00009539"/>
    </source>
</evidence>
<dbReference type="Proteomes" id="UP000597206">
    <property type="component" value="Unassembled WGS sequence"/>
</dbReference>
<evidence type="ECO:0000313" key="11">
    <source>
        <dbReference type="EMBL" id="MBF9001382.1"/>
    </source>
</evidence>
<dbReference type="EC" id="1.5.1.3" evidence="3 8"/>
<keyword evidence="12" id="KW-1185">Reference proteome</keyword>
<dbReference type="InterPro" id="IPR012259">
    <property type="entry name" value="DHFR"/>
</dbReference>
<dbReference type="InterPro" id="IPR024072">
    <property type="entry name" value="DHFR-like_dom_sf"/>
</dbReference>
<dbReference type="NCBIfam" id="NF008037">
    <property type="entry name" value="PRK10769.1"/>
    <property type="match status" value="1"/>
</dbReference>
<dbReference type="CDD" id="cd00209">
    <property type="entry name" value="DHFR"/>
    <property type="match status" value="1"/>
</dbReference>
<dbReference type="PANTHER" id="PTHR48069">
    <property type="entry name" value="DIHYDROFOLATE REDUCTASE"/>
    <property type="match status" value="1"/>
</dbReference>
<protein>
    <recommendedName>
        <fullName evidence="3 8">Dihydrofolate reductase</fullName>
        <ecNumber evidence="3 8">1.5.1.3</ecNumber>
    </recommendedName>
</protein>
<accession>A0ABS0GG36</accession>
<evidence type="ECO:0000256" key="6">
    <source>
        <dbReference type="ARBA" id="ARBA00023002"/>
    </source>
</evidence>
<dbReference type="InterPro" id="IPR001796">
    <property type="entry name" value="DHFR_dom"/>
</dbReference>
<proteinExistence type="inferred from homology"/>
<gene>
    <name evidence="11" type="primary">folA</name>
    <name evidence="11" type="ORF">I1A42_12710</name>
</gene>
<keyword evidence="4 8" id="KW-0554">One-carbon metabolism</keyword>
<evidence type="ECO:0000256" key="5">
    <source>
        <dbReference type="ARBA" id="ARBA00022857"/>
    </source>
</evidence>
<feature type="domain" description="DHFR" evidence="10">
    <location>
        <begin position="1"/>
        <end position="174"/>
    </location>
</feature>
<keyword evidence="5 8" id="KW-0521">NADP</keyword>
<sequence length="177" mass="19820">MIAALAHNGAITKENGFINPPQSRVIGSDNAMPWHLPEDFKWFKENTLGKPVVMGRKTYQSIGRLLPNRKNIIISRDPNFDVDGAIIVPSIEQAIESASGAEEVMVIGGGSVYEAFLPKAEKLYLTFIDADVDGDTHFPDWSKVSGCWEQIYNREYKSDGEKNIYDMTFVILERPVP</sequence>
<reference evidence="11 12" key="1">
    <citation type="submission" date="2020-11" db="EMBL/GenBank/DDBJ databases">
        <title>Vibrio nitrifigilis sp. nov., a marine nitrogen-fixing bacterium isolated from the lagoon sediment of an islet inside an atoll.</title>
        <authorList>
            <person name="Wang L.-T."/>
            <person name="Shieh W.Y."/>
        </authorList>
    </citation>
    <scope>NUCLEOTIDE SEQUENCE [LARGE SCALE GENOMIC DNA]</scope>
    <source>
        <strain evidence="11 12">NFV-1</strain>
    </source>
</reference>
<dbReference type="Pfam" id="PF00186">
    <property type="entry name" value="DHFR_1"/>
    <property type="match status" value="1"/>
</dbReference>
<dbReference type="PIRSF" id="PIRSF000194">
    <property type="entry name" value="DHFR"/>
    <property type="match status" value="1"/>
</dbReference>
<dbReference type="PANTHER" id="PTHR48069:SF3">
    <property type="entry name" value="DIHYDROFOLATE REDUCTASE"/>
    <property type="match status" value="1"/>
</dbReference>
<evidence type="ECO:0000256" key="7">
    <source>
        <dbReference type="ARBA" id="ARBA00025067"/>
    </source>
</evidence>
<evidence type="ECO:0000256" key="4">
    <source>
        <dbReference type="ARBA" id="ARBA00022563"/>
    </source>
</evidence>
<evidence type="ECO:0000259" key="10">
    <source>
        <dbReference type="PROSITE" id="PS51330"/>
    </source>
</evidence>
<keyword evidence="6 8" id="KW-0560">Oxidoreductase</keyword>
<dbReference type="PROSITE" id="PS51330">
    <property type="entry name" value="DHFR_2"/>
    <property type="match status" value="1"/>
</dbReference>
<evidence type="ECO:0000256" key="8">
    <source>
        <dbReference type="PIRNR" id="PIRNR000194"/>
    </source>
</evidence>
<evidence type="ECO:0000256" key="1">
    <source>
        <dbReference type="ARBA" id="ARBA00004903"/>
    </source>
</evidence>
<dbReference type="PRINTS" id="PR00070">
    <property type="entry name" value="DHFR"/>
</dbReference>
<evidence type="ECO:0000313" key="12">
    <source>
        <dbReference type="Proteomes" id="UP000597206"/>
    </source>
</evidence>
<dbReference type="InterPro" id="IPR017925">
    <property type="entry name" value="DHFR_CS"/>
</dbReference>
<organism evidence="11 12">
    <name type="scientific">Vibrio nitrifigilis</name>
    <dbReference type="NCBI Taxonomy" id="2789781"/>
    <lineage>
        <taxon>Bacteria</taxon>
        <taxon>Pseudomonadati</taxon>
        <taxon>Pseudomonadota</taxon>
        <taxon>Gammaproteobacteria</taxon>
        <taxon>Vibrionales</taxon>
        <taxon>Vibrionaceae</taxon>
        <taxon>Vibrio</taxon>
    </lineage>
</organism>
<name>A0ABS0GG36_9VIBR</name>
<dbReference type="EMBL" id="JADPMR010000001">
    <property type="protein sequence ID" value="MBF9001382.1"/>
    <property type="molecule type" value="Genomic_DNA"/>
</dbReference>
<comment type="function">
    <text evidence="7 8">Key enzyme in folate metabolism. Catalyzes an essential reaction for de novo glycine and purine synthesis, and for DNA precursor synthesis.</text>
</comment>
<evidence type="ECO:0000256" key="9">
    <source>
        <dbReference type="RuleBase" id="RU004474"/>
    </source>
</evidence>
<comment type="catalytic activity">
    <reaction evidence="8">
        <text>(6S)-5,6,7,8-tetrahydrofolate + NADP(+) = 7,8-dihydrofolate + NADPH + H(+)</text>
        <dbReference type="Rhea" id="RHEA:15009"/>
        <dbReference type="ChEBI" id="CHEBI:15378"/>
        <dbReference type="ChEBI" id="CHEBI:57451"/>
        <dbReference type="ChEBI" id="CHEBI:57453"/>
        <dbReference type="ChEBI" id="CHEBI:57783"/>
        <dbReference type="ChEBI" id="CHEBI:58349"/>
        <dbReference type="EC" id="1.5.1.3"/>
    </reaction>
</comment>
<dbReference type="SUPFAM" id="SSF53597">
    <property type="entry name" value="Dihydrofolate reductase-like"/>
    <property type="match status" value="1"/>
</dbReference>
<dbReference type="Gene3D" id="3.40.430.10">
    <property type="entry name" value="Dihydrofolate Reductase, subunit A"/>
    <property type="match status" value="1"/>
</dbReference>
<dbReference type="PROSITE" id="PS00075">
    <property type="entry name" value="DHFR_1"/>
    <property type="match status" value="1"/>
</dbReference>
<evidence type="ECO:0000256" key="3">
    <source>
        <dbReference type="ARBA" id="ARBA00012856"/>
    </source>
</evidence>
<comment type="caution">
    <text evidence="11">The sequence shown here is derived from an EMBL/GenBank/DDBJ whole genome shotgun (WGS) entry which is preliminary data.</text>
</comment>